<evidence type="ECO:0000259" key="14">
    <source>
        <dbReference type="PROSITE" id="PS50237"/>
    </source>
</evidence>
<feature type="compositionally biased region" description="Basic and acidic residues" evidence="13">
    <location>
        <begin position="1064"/>
        <end position="1073"/>
    </location>
</feature>
<dbReference type="EC" id="2.3.2.26" evidence="12"/>
<evidence type="ECO:0000256" key="8">
    <source>
        <dbReference type="ARBA" id="ARBA00022786"/>
    </source>
</evidence>
<feature type="compositionally biased region" description="Polar residues" evidence="13">
    <location>
        <begin position="401"/>
        <end position="412"/>
    </location>
</feature>
<feature type="compositionally biased region" description="Polar residues" evidence="13">
    <location>
        <begin position="1"/>
        <end position="10"/>
    </location>
</feature>
<feature type="domain" description="HECT" evidence="14">
    <location>
        <begin position="1642"/>
        <end position="2039"/>
    </location>
</feature>
<dbReference type="InterPro" id="IPR000569">
    <property type="entry name" value="HECT_dom"/>
</dbReference>
<dbReference type="GO" id="GO:0043161">
    <property type="term" value="P:proteasome-mediated ubiquitin-dependent protein catabolic process"/>
    <property type="evidence" value="ECO:0007669"/>
    <property type="project" value="TreeGrafter"/>
</dbReference>
<dbReference type="InterPro" id="IPR035983">
    <property type="entry name" value="Hect_E3_ubiquitin_ligase"/>
</dbReference>
<evidence type="ECO:0000256" key="13">
    <source>
        <dbReference type="SAM" id="MobiDB-lite"/>
    </source>
</evidence>
<dbReference type="PROSITE" id="PS50918">
    <property type="entry name" value="WWE"/>
    <property type="match status" value="1"/>
</dbReference>
<evidence type="ECO:0000256" key="2">
    <source>
        <dbReference type="ARBA" id="ARBA00004642"/>
    </source>
</evidence>
<keyword evidence="10 12" id="KW-0539">Nucleus</keyword>
<comment type="catalytic activity">
    <reaction evidence="1 12">
        <text>S-ubiquitinyl-[E2 ubiquitin-conjugating enzyme]-L-cysteine + [acceptor protein]-L-lysine = [E2 ubiquitin-conjugating enzyme]-L-cysteine + N(6)-ubiquitinyl-[acceptor protein]-L-lysine.</text>
        <dbReference type="EC" id="2.3.2.26"/>
    </reaction>
</comment>
<feature type="compositionally biased region" description="Polar residues" evidence="13">
    <location>
        <begin position="367"/>
        <end position="379"/>
    </location>
</feature>
<accession>A0A7K4W0L6</accession>
<keyword evidence="8 11" id="KW-0833">Ubl conjugation pathway</keyword>
<feature type="compositionally biased region" description="Polar residues" evidence="13">
    <location>
        <begin position="1088"/>
        <end position="1109"/>
    </location>
</feature>
<dbReference type="Pfam" id="PF25579">
    <property type="entry name" value="TPR_TRIP12_N"/>
    <property type="match status" value="1"/>
</dbReference>
<feature type="region of interest" description="Disordered" evidence="13">
    <location>
        <begin position="1021"/>
        <end position="1127"/>
    </location>
</feature>
<feature type="region of interest" description="Disordered" evidence="13">
    <location>
        <begin position="1615"/>
        <end position="1634"/>
    </location>
</feature>
<dbReference type="SUPFAM" id="SSF56204">
    <property type="entry name" value="Hect, E3 ligase catalytic domain"/>
    <property type="match status" value="1"/>
</dbReference>
<evidence type="ECO:0000256" key="10">
    <source>
        <dbReference type="ARBA" id="ARBA00023242"/>
    </source>
</evidence>
<evidence type="ECO:0000256" key="5">
    <source>
        <dbReference type="ARBA" id="ARBA00022553"/>
    </source>
</evidence>
<dbReference type="GO" id="GO:0000209">
    <property type="term" value="P:protein polyubiquitination"/>
    <property type="evidence" value="ECO:0007669"/>
    <property type="project" value="TreeGrafter"/>
</dbReference>
<dbReference type="Gene3D" id="3.90.1750.10">
    <property type="entry name" value="Hect, E3 ligase catalytic domains"/>
    <property type="match status" value="1"/>
</dbReference>
<feature type="region of interest" description="Disordered" evidence="13">
    <location>
        <begin position="1"/>
        <end position="445"/>
    </location>
</feature>
<evidence type="ECO:0000259" key="15">
    <source>
        <dbReference type="PROSITE" id="PS50918"/>
    </source>
</evidence>
<comment type="similarity">
    <text evidence="4 12">Belongs to the UPL family. K-HECT subfamily.</text>
</comment>
<dbReference type="InterPro" id="IPR037197">
    <property type="entry name" value="WWE_dom_sf"/>
</dbReference>
<organism evidence="16 17">
    <name type="scientific">Tachuris rubrigastra</name>
    <dbReference type="NCBI Taxonomy" id="495162"/>
    <lineage>
        <taxon>Eukaryota</taxon>
        <taxon>Metazoa</taxon>
        <taxon>Chordata</taxon>
        <taxon>Craniata</taxon>
        <taxon>Vertebrata</taxon>
        <taxon>Euteleostomi</taxon>
        <taxon>Archelosauria</taxon>
        <taxon>Archosauria</taxon>
        <taxon>Dinosauria</taxon>
        <taxon>Saurischia</taxon>
        <taxon>Theropoda</taxon>
        <taxon>Coelurosauria</taxon>
        <taxon>Aves</taxon>
        <taxon>Neognathae</taxon>
        <taxon>Neoaves</taxon>
        <taxon>Telluraves</taxon>
        <taxon>Australaves</taxon>
        <taxon>Passeriformes</taxon>
        <taxon>Tyrannidae</taxon>
        <taxon>Tachuris</taxon>
    </lineage>
</organism>
<dbReference type="FunFam" id="3.90.1750.10:FF:000006">
    <property type="entry name" value="E3 ubiquitin-protein ligase TRIP12 isoform X1"/>
    <property type="match status" value="1"/>
</dbReference>
<dbReference type="InterPro" id="IPR045322">
    <property type="entry name" value="HECTD1/TRIP12-like"/>
</dbReference>
<dbReference type="FunFam" id="1.25.10.10:FF:000018">
    <property type="entry name" value="E3 ubiquitin-protein ligase TRIP12 isoform X3"/>
    <property type="match status" value="1"/>
</dbReference>
<dbReference type="PROSITE" id="PS50237">
    <property type="entry name" value="HECT"/>
    <property type="match status" value="1"/>
</dbReference>
<feature type="compositionally biased region" description="Low complexity" evidence="13">
    <location>
        <begin position="420"/>
        <end position="438"/>
    </location>
</feature>
<dbReference type="InterPro" id="IPR057948">
    <property type="entry name" value="TPR_TRIP12_N"/>
</dbReference>
<evidence type="ECO:0000256" key="3">
    <source>
        <dbReference type="ARBA" id="ARBA00004906"/>
    </source>
</evidence>
<dbReference type="PANTHER" id="PTHR45670:SF13">
    <property type="entry name" value="E3 UBIQUITIN-PROTEIN LIGASE TRIP12"/>
    <property type="match status" value="1"/>
</dbReference>
<feature type="compositionally biased region" description="Polar residues" evidence="13">
    <location>
        <begin position="194"/>
        <end position="206"/>
    </location>
</feature>
<comment type="pathway">
    <text evidence="3 12">Protein modification; protein ubiquitination.</text>
</comment>
<comment type="subcellular location">
    <subcellularLocation>
        <location evidence="2 12">Nucleus</location>
        <location evidence="2 12">Nucleoplasm</location>
    </subcellularLocation>
</comment>
<dbReference type="SMART" id="SM00119">
    <property type="entry name" value="HECTc"/>
    <property type="match status" value="1"/>
</dbReference>
<dbReference type="UniPathway" id="UPA00143"/>
<keyword evidence="17" id="KW-1185">Reference proteome</keyword>
<feature type="compositionally biased region" description="Low complexity" evidence="13">
    <location>
        <begin position="216"/>
        <end position="256"/>
    </location>
</feature>
<feature type="region of interest" description="Disordered" evidence="13">
    <location>
        <begin position="1451"/>
        <end position="1482"/>
    </location>
</feature>
<keyword evidence="16" id="KW-0436">Ligase</keyword>
<gene>
    <name evidence="16" type="primary">Trip12</name>
    <name evidence="16" type="ORF">TACRUB_R00250</name>
</gene>
<evidence type="ECO:0000313" key="16">
    <source>
        <dbReference type="EMBL" id="NWR28001.1"/>
    </source>
</evidence>
<dbReference type="SUPFAM" id="SSF117839">
    <property type="entry name" value="WWE domain"/>
    <property type="match status" value="1"/>
</dbReference>
<evidence type="ECO:0000256" key="1">
    <source>
        <dbReference type="ARBA" id="ARBA00000885"/>
    </source>
</evidence>
<feature type="compositionally biased region" description="Basic and acidic residues" evidence="13">
    <location>
        <begin position="91"/>
        <end position="111"/>
    </location>
</feature>
<dbReference type="InterPro" id="IPR016024">
    <property type="entry name" value="ARM-type_fold"/>
</dbReference>
<keyword evidence="5" id="KW-0597">Phosphoprotein</keyword>
<evidence type="ECO:0000256" key="4">
    <source>
        <dbReference type="ARBA" id="ARBA00006331"/>
    </source>
</evidence>
<feature type="compositionally biased region" description="Polar residues" evidence="13">
    <location>
        <begin position="54"/>
        <end position="67"/>
    </location>
</feature>
<evidence type="ECO:0000256" key="12">
    <source>
        <dbReference type="RuleBase" id="RU369009"/>
    </source>
</evidence>
<feature type="non-terminal residue" evidence="16">
    <location>
        <position position="2039"/>
    </location>
</feature>
<feature type="compositionally biased region" description="Basic residues" evidence="13">
    <location>
        <begin position="1048"/>
        <end position="1061"/>
    </location>
</feature>
<evidence type="ECO:0000256" key="9">
    <source>
        <dbReference type="ARBA" id="ARBA00023204"/>
    </source>
</evidence>
<dbReference type="GO" id="GO:0006281">
    <property type="term" value="P:DNA repair"/>
    <property type="evidence" value="ECO:0007669"/>
    <property type="project" value="UniProtKB-KW"/>
</dbReference>
<evidence type="ECO:0000313" key="17">
    <source>
        <dbReference type="Proteomes" id="UP000540952"/>
    </source>
</evidence>
<feature type="compositionally biased region" description="Low complexity" evidence="13">
    <location>
        <begin position="1076"/>
        <end position="1087"/>
    </location>
</feature>
<dbReference type="EMBL" id="VZRD01000016">
    <property type="protein sequence ID" value="NWR28001.1"/>
    <property type="molecule type" value="Genomic_DNA"/>
</dbReference>
<keyword evidence="9" id="KW-0234">DNA repair</keyword>
<dbReference type="CDD" id="cd00078">
    <property type="entry name" value="HECTc"/>
    <property type="match status" value="1"/>
</dbReference>
<comment type="caution">
    <text evidence="16">The sequence shown here is derived from an EMBL/GenBank/DDBJ whole genome shotgun (WGS) entry which is preliminary data.</text>
</comment>
<evidence type="ECO:0000256" key="11">
    <source>
        <dbReference type="PROSITE-ProRule" id="PRU00104"/>
    </source>
</evidence>
<dbReference type="Pfam" id="PF00632">
    <property type="entry name" value="HECT"/>
    <property type="match status" value="1"/>
</dbReference>
<dbReference type="Gene3D" id="3.30.2410.10">
    <property type="entry name" value="Hect, E3 ligase catalytic domain"/>
    <property type="match status" value="1"/>
</dbReference>
<dbReference type="GO" id="GO:0016874">
    <property type="term" value="F:ligase activity"/>
    <property type="evidence" value="ECO:0007669"/>
    <property type="project" value="UniProtKB-KW"/>
</dbReference>
<dbReference type="GO" id="GO:0061630">
    <property type="term" value="F:ubiquitin protein ligase activity"/>
    <property type="evidence" value="ECO:0007669"/>
    <property type="project" value="UniProtKB-UniRule"/>
</dbReference>
<sequence length="2039" mass="225748">MSNRPNNNPGGSLRRSQRNTAGAQPQDDAVGGRSHLGQAKHKAHSPPESRKSISKTPKVQSNTTSEQSKGHFSKRGCSSSAVLIPQEEDPERVSTSEKQKTGQVPKKDNSRGVKRSASPDYRRTNSPSSAKKPKALQHTETSSETDKPHTKSKRRHSDQEQPKSTQLPSTSKAHTRKGGAAGSSRSQKRKRTENLSCIKSGSSVESTGAEEKSAKVSKLASKSVTSAKAGCSTITDSSSSASTSSSSSAVASASSTVPQGARVKQGKDQSKARRSRSASSPSPRRSSRDKEPSKTGGSSKFDWAARFSPKVSLPKTKLSLPGSSKSETSKPGPSGLQAKLASLRKSTKKRSESPPAELPSLRRSTRQKTTGSCASTSRRGSGLGKRGAAEARRQEKMADPDNNQDGVNSSAARTDEPPQGAAASSSVAGAVGMTTSGESESDDSEMGRLQALLEARGLPPHLFGPLGPRMSQLFHRTIGSGASSKAQQLLQGLQATDESQQLQAVIEMCQLLVMGNEETLGGFPVKSVVPALITLLQMEHNFDIMNHACRALTYMMEALPRSSAVVVDAIPVFLEKLQVIQCIDVAEQALTALEMLSRRHSKAILQAGGLADCLLYLEFFSINAQRNALAIAANCCQSITPDEFHFVADSLPLLTQRLTHQDKKSVESTCLCFARLVDNFQHEENLLQQVASKDLLTNIQQLLVVTPPILSSGMFIMVVRMFSLMCSNCPTLAVQLMKQNIAETLHFLLCGASNGSCQEQIDLVPRSPQELYELTSLICELMPCLPKEGIFAVDTMLKKGNAQNTDGAIWQWRDDRGLWHPYNRIDSRIIEQINEDTGTARAIQRKPNPLANTNTSGHSELKKDDARAQLMKEDPELAKSFIKTLFGVLYEVYSSSAGPAVRHKCLRAILRIIYFADAELLKDVLKNHAVSSHIASMLSSQDLKIVVGALQMAEILMQKLPDIFSVYFRREGVMHQVKNLAESEALLTSPPKVCTNGSGTLGTTTTISTGTATAASNAAADLGSPSLQHSREDSLDLSPQGRLSDVLKRKRLPKRGPRRPKYSPPRDDEKVDNQAKSPTTTQSPKSSFLASLNPKTWGRLSTQSNSNNIEPARTAGVSGLARAASKDTISNNREKIKGWIKEQAHKFVEHYFSSENMDGSNPALNVLQRLCTATEQLNLQVDGGTECLVEIRSIVSESDVSSFEIQHSGFVKQLLLYLTSKSEKDAVSRDIRLKRFLHVFFSSPLPGEEPLGRLEPLENAPLLALVHKMNNCLSQMEQFPVKVHDFPSGNGTGSSFSLNRGSQALKFFNTHQLKCQLQRHPDCANVKQWKGGPVKIDPLALVQAIERYLVVRGYGRVREDDEDSDDDGSDEEIDESLAAQFLNSGNVRHRLQFYIGDHLLPYNMTVYQAVRQYSLQSEEERESTDDESNPLGRAGIWTKTHTIWYKPVREDEDGSKDCVGGKRGRAQTAPTKTSPRNSKKHDELWHDGVCPSVLNPLEIYLISTPPENITFEDPSLDVILLLRVLHAISRYWYYLYDNAVCKEIIPTSEFINSKLTAKANRQLQDPLVIMTGNIPTWLTELGKTCPFFFPFDTRQMLFYVTAFDRDRAMQRLLDTNPEINQSDSQDSRVAPRLDRKKRTVNRDELLKQAESVMQDLGSSRAMLEIQYENEVGTGLGPTLEFYALVSQELQRADLGLWRGEEVTLANPKGSQEGTKYIHNLQGLFALPFGRTAKPAHIAKVKMKFRFLGKLMAKAIMDFRLVDLPLGLPFYKWMLRQETSLTSHDLFSIDPVVAKSIYHLEDIVRQKKRLEQDKTQTKESLQYALEALTMNGCSVEDLGLDFTLPGFPNIELKKGGKDTPVTIHNLEEYLRLVIFWALNEGVARQFDSFRDGFESVFPLSHLQYFYPEELEQLLCGSKTDTWDAKTLMECCRPDHGYTHDSRAVKYLFEILSSFDSEQQRLFLQFVTGSPRLPVGGFRSLNPPLTIVRKTFESTENPDDFLPSVMTCVNYLKLPDYSTIEIMREKLLIAAREGQQSFHLS</sequence>
<dbReference type="InterPro" id="IPR004170">
    <property type="entry name" value="WWE_dom"/>
</dbReference>
<dbReference type="PANTHER" id="PTHR45670">
    <property type="entry name" value="E3 UBIQUITIN-PROTEIN LIGASE TRIP12"/>
    <property type="match status" value="1"/>
</dbReference>
<name>A0A7K4W0L6_9TYRA</name>
<keyword evidence="7" id="KW-0227">DNA damage</keyword>
<protein>
    <recommendedName>
        <fullName evidence="12">E3 ubiquitin-protein ligase</fullName>
        <ecNumber evidence="12">2.3.2.26</ecNumber>
    </recommendedName>
</protein>
<proteinExistence type="inferred from homology"/>
<comment type="function">
    <text evidence="12">E3 ubiquitin-protein ligase involved in ubiquitin fusion degradation (UFD) pathway and regulation of DNA repair. Part of the ubiquitin fusion degradation (UFD) pathway, a process that mediates ubiquitination of protein at their N-terminus, regardless of the presence of lysine residues in target proteins.</text>
</comment>
<dbReference type="FunFam" id="3.30.2410.10:FF:000005">
    <property type="entry name" value="E3 ubiquitin-protein ligase TRIP12 isoform X1"/>
    <property type="match status" value="1"/>
</dbReference>
<feature type="active site" description="Glycyl thioester intermediate" evidence="11">
    <location>
        <position position="2006"/>
    </location>
</feature>
<evidence type="ECO:0000256" key="7">
    <source>
        <dbReference type="ARBA" id="ARBA00022763"/>
    </source>
</evidence>
<dbReference type="SUPFAM" id="SSF48371">
    <property type="entry name" value="ARM repeat"/>
    <property type="match status" value="1"/>
</dbReference>
<dbReference type="Gene3D" id="1.25.10.10">
    <property type="entry name" value="Leucine-rich Repeat Variant"/>
    <property type="match status" value="1"/>
</dbReference>
<feature type="compositionally biased region" description="Polar residues" evidence="13">
    <location>
        <begin position="162"/>
        <end position="172"/>
    </location>
</feature>
<feature type="compositionally biased region" description="Polar residues" evidence="13">
    <location>
        <begin position="321"/>
        <end position="331"/>
    </location>
</feature>
<dbReference type="Proteomes" id="UP000540952">
    <property type="component" value="Unassembled WGS sequence"/>
</dbReference>
<feature type="compositionally biased region" description="Basic and acidic residues" evidence="13">
    <location>
        <begin position="387"/>
        <end position="399"/>
    </location>
</feature>
<feature type="non-terminal residue" evidence="16">
    <location>
        <position position="1"/>
    </location>
</feature>
<keyword evidence="6 12" id="KW-0808">Transferase</keyword>
<dbReference type="GO" id="GO:0016607">
    <property type="term" value="C:nuclear speck"/>
    <property type="evidence" value="ECO:0007669"/>
    <property type="project" value="TreeGrafter"/>
</dbReference>
<dbReference type="InterPro" id="IPR011989">
    <property type="entry name" value="ARM-like"/>
</dbReference>
<feature type="domain" description="WWE" evidence="15">
    <location>
        <begin position="796"/>
        <end position="883"/>
    </location>
</feature>
<evidence type="ECO:0000256" key="6">
    <source>
        <dbReference type="ARBA" id="ARBA00022679"/>
    </source>
</evidence>
<reference evidence="16 17" key="1">
    <citation type="submission" date="2019-09" db="EMBL/GenBank/DDBJ databases">
        <title>Bird 10,000 Genomes (B10K) Project - Family phase.</title>
        <authorList>
            <person name="Zhang G."/>
        </authorList>
    </citation>
    <scope>NUCLEOTIDE SEQUENCE [LARGE SCALE GENOMIC DNA]</scope>
    <source>
        <strain evidence="16">B10K-CU-031-13</strain>
        <tissue evidence="16">Muscle</tissue>
    </source>
</reference>